<dbReference type="InterPro" id="IPR011047">
    <property type="entry name" value="Quinoprotein_ADH-like_sf"/>
</dbReference>
<evidence type="ECO:0000256" key="4">
    <source>
        <dbReference type="ARBA" id="ARBA00022723"/>
    </source>
</evidence>
<feature type="chain" id="PRO_5020772752" evidence="10">
    <location>
        <begin position="26"/>
        <end position="722"/>
    </location>
</feature>
<dbReference type="CDD" id="cd10280">
    <property type="entry name" value="PQQ_mGDH"/>
    <property type="match status" value="1"/>
</dbReference>
<dbReference type="GO" id="GO:0008876">
    <property type="term" value="F:quinoprotein glucose dehydrogenase activity"/>
    <property type="evidence" value="ECO:0007669"/>
    <property type="project" value="TreeGrafter"/>
</dbReference>
<keyword evidence="6" id="KW-0560">Oxidoreductase</keyword>
<dbReference type="Gene3D" id="1.10.760.10">
    <property type="entry name" value="Cytochrome c-like domain"/>
    <property type="match status" value="1"/>
</dbReference>
<dbReference type="GO" id="GO:0048038">
    <property type="term" value="F:quinone binding"/>
    <property type="evidence" value="ECO:0007669"/>
    <property type="project" value="InterPro"/>
</dbReference>
<feature type="region of interest" description="Disordered" evidence="9">
    <location>
        <begin position="555"/>
        <end position="578"/>
    </location>
</feature>
<gene>
    <name evidence="12" type="ORF">C7378_2045</name>
</gene>
<evidence type="ECO:0000256" key="5">
    <source>
        <dbReference type="ARBA" id="ARBA00022729"/>
    </source>
</evidence>
<dbReference type="SUPFAM" id="SSF50998">
    <property type="entry name" value="Quinoprotein alcohol dehydrogenase-like"/>
    <property type="match status" value="1"/>
</dbReference>
<sequence>MIGTGRRQASRKLAFLLLALGGCSAVLRTAAAQSQTDIDWPAYNGHVTGDHYSSLSQINRGNVARLKVAWQFDTGEKGGIQTNPLIVGHVLYAYTPSQKVVALDAATGRLIWKFDSGITGTQPDRGVAYWTDGKQGILFAGVMNYLYALDAATGKPLPGFGENGHIDLRKGLRGDYTQQSIALTAPGMIYKDLIIVGGRNPETHPAPPGDIRAFDIHTGALRWSFHTIPHPGEFGYDTWPRDAWKNAGAVNNWSGMALDEKRGIVYVPTGSAVFDFYGGDRVGNDLFADTLLALDASTGKRLWHFQGVHHDIWDRDFPSPPALVTVTRKGKRVDAIAQTTKQGYLYLFDRDTGAPLFPIEERAYPPSHVPGEVTSPTQPMPLAPAPYARQRLTEDMLTTRTPEAHAWALQQFKTFRSGGQFLPFAVDQQTVVFPGFDGGGEWGGPAVDPATGVLYVNANEMVWTGGLTEKKQGQSPGATIYQSQCAVCHGADRAGSPPAFPSLVGVEQHLTDQQITDVLHQGKGRMPSFPSLNSGQLDALLHYLKVGDAEANKAVAGSGNRNDKQELASAASSGSSHPAADYQFTGYRKFLAPEGYPAFTPPWGTLNAIDLNTGQYLWKIPLGEYPALAAQGMKNTGSENYGGPIVTAGGLVFIGATVYDRRFRAFDSHTGKLLWETELPFAGLATPSTYSIDGKQYVVIAASGGRDPKSPTGGMYIAFALP</sequence>
<feature type="compositionally biased region" description="Low complexity" evidence="9">
    <location>
        <begin position="568"/>
        <end position="578"/>
    </location>
</feature>
<keyword evidence="7 8" id="KW-0408">Iron</keyword>
<dbReference type="OrthoDB" id="9794322at2"/>
<organism evidence="12 13">
    <name type="scientific">Acidipila rosea</name>
    <dbReference type="NCBI Taxonomy" id="768535"/>
    <lineage>
        <taxon>Bacteria</taxon>
        <taxon>Pseudomonadati</taxon>
        <taxon>Acidobacteriota</taxon>
        <taxon>Terriglobia</taxon>
        <taxon>Terriglobales</taxon>
        <taxon>Acidobacteriaceae</taxon>
        <taxon>Acidipila</taxon>
    </lineage>
</organism>
<dbReference type="GO" id="GO:0016020">
    <property type="term" value="C:membrane"/>
    <property type="evidence" value="ECO:0007669"/>
    <property type="project" value="InterPro"/>
</dbReference>
<dbReference type="GO" id="GO:0020037">
    <property type="term" value="F:heme binding"/>
    <property type="evidence" value="ECO:0007669"/>
    <property type="project" value="InterPro"/>
</dbReference>
<evidence type="ECO:0000256" key="9">
    <source>
        <dbReference type="SAM" id="MobiDB-lite"/>
    </source>
</evidence>
<dbReference type="Proteomes" id="UP000295210">
    <property type="component" value="Unassembled WGS sequence"/>
</dbReference>
<comment type="similarity">
    <text evidence="2">Belongs to the bacterial PQQ dehydrogenase family.</text>
</comment>
<evidence type="ECO:0000256" key="10">
    <source>
        <dbReference type="SAM" id="SignalP"/>
    </source>
</evidence>
<dbReference type="InterPro" id="IPR036909">
    <property type="entry name" value="Cyt_c-like_dom_sf"/>
</dbReference>
<feature type="domain" description="Cytochrome c" evidence="11">
    <location>
        <begin position="472"/>
        <end position="548"/>
    </location>
</feature>
<dbReference type="EMBL" id="SMGK01000003">
    <property type="protein sequence ID" value="TCK72467.1"/>
    <property type="molecule type" value="Genomic_DNA"/>
</dbReference>
<evidence type="ECO:0000313" key="13">
    <source>
        <dbReference type="Proteomes" id="UP000295210"/>
    </source>
</evidence>
<keyword evidence="13" id="KW-1185">Reference proteome</keyword>
<evidence type="ECO:0000259" key="11">
    <source>
        <dbReference type="PROSITE" id="PS51007"/>
    </source>
</evidence>
<evidence type="ECO:0000256" key="1">
    <source>
        <dbReference type="ARBA" id="ARBA00001931"/>
    </source>
</evidence>
<dbReference type="GO" id="GO:0046872">
    <property type="term" value="F:metal ion binding"/>
    <property type="evidence" value="ECO:0007669"/>
    <property type="project" value="UniProtKB-KW"/>
</dbReference>
<evidence type="ECO:0000256" key="8">
    <source>
        <dbReference type="PROSITE-ProRule" id="PRU00433"/>
    </source>
</evidence>
<comment type="cofactor">
    <cofactor evidence="1">
        <name>pyrroloquinoline quinone</name>
        <dbReference type="ChEBI" id="CHEBI:58442"/>
    </cofactor>
</comment>
<evidence type="ECO:0000256" key="7">
    <source>
        <dbReference type="ARBA" id="ARBA00023004"/>
    </source>
</evidence>
<proteinExistence type="inferred from homology"/>
<dbReference type="GO" id="GO:0009055">
    <property type="term" value="F:electron transfer activity"/>
    <property type="evidence" value="ECO:0007669"/>
    <property type="project" value="InterPro"/>
</dbReference>
<dbReference type="InterPro" id="IPR018391">
    <property type="entry name" value="PQQ_b-propeller_rpt"/>
</dbReference>
<dbReference type="RefSeq" id="WP_131995803.1">
    <property type="nucleotide sequence ID" value="NZ_SMGK01000003.1"/>
</dbReference>
<evidence type="ECO:0000256" key="6">
    <source>
        <dbReference type="ARBA" id="ARBA00023002"/>
    </source>
</evidence>
<dbReference type="PROSITE" id="PS51257">
    <property type="entry name" value="PROKAR_LIPOPROTEIN"/>
    <property type="match status" value="1"/>
</dbReference>
<accession>A0A4R1L5L7</accession>
<dbReference type="Gene3D" id="2.140.10.10">
    <property type="entry name" value="Quinoprotein alcohol dehydrogenase-like superfamily"/>
    <property type="match status" value="2"/>
</dbReference>
<dbReference type="InterPro" id="IPR009056">
    <property type="entry name" value="Cyt_c-like_dom"/>
</dbReference>
<evidence type="ECO:0000256" key="3">
    <source>
        <dbReference type="ARBA" id="ARBA00022617"/>
    </source>
</evidence>
<dbReference type="PANTHER" id="PTHR32303:SF4">
    <property type="entry name" value="QUINOPROTEIN GLUCOSE DEHYDROGENASE"/>
    <property type="match status" value="1"/>
</dbReference>
<keyword evidence="3 8" id="KW-0349">Heme</keyword>
<dbReference type="PANTHER" id="PTHR32303">
    <property type="entry name" value="QUINOPROTEIN ALCOHOL DEHYDROGENASE (CYTOCHROME C)"/>
    <property type="match status" value="1"/>
</dbReference>
<feature type="signal peptide" evidence="10">
    <location>
        <begin position="1"/>
        <end position="25"/>
    </location>
</feature>
<dbReference type="SUPFAM" id="SSF46626">
    <property type="entry name" value="Cytochrome c"/>
    <property type="match status" value="1"/>
</dbReference>
<protein>
    <submittedName>
        <fullName evidence="12">Quinoprotein glucose dehydrogenase</fullName>
    </submittedName>
</protein>
<dbReference type="PROSITE" id="PS51007">
    <property type="entry name" value="CYTC"/>
    <property type="match status" value="1"/>
</dbReference>
<comment type="caution">
    <text evidence="12">The sequence shown here is derived from an EMBL/GenBank/DDBJ whole genome shotgun (WGS) entry which is preliminary data.</text>
</comment>
<dbReference type="InterPro" id="IPR017511">
    <property type="entry name" value="PQQ_mDH"/>
</dbReference>
<dbReference type="AlphaFoldDB" id="A0A4R1L5L7"/>
<keyword evidence="4 8" id="KW-0479">Metal-binding</keyword>
<keyword evidence="5 10" id="KW-0732">Signal</keyword>
<name>A0A4R1L5L7_9BACT</name>
<reference evidence="12 13" key="1">
    <citation type="submission" date="2019-03" db="EMBL/GenBank/DDBJ databases">
        <title>Genomic Encyclopedia of Type Strains, Phase IV (KMG-IV): sequencing the most valuable type-strain genomes for metagenomic binning, comparative biology and taxonomic classification.</title>
        <authorList>
            <person name="Goeker M."/>
        </authorList>
    </citation>
    <scope>NUCLEOTIDE SEQUENCE [LARGE SCALE GENOMIC DNA]</scope>
    <source>
        <strain evidence="12 13">DSM 103428</strain>
    </source>
</reference>
<evidence type="ECO:0000313" key="12">
    <source>
        <dbReference type="EMBL" id="TCK72467.1"/>
    </source>
</evidence>
<dbReference type="SMART" id="SM00564">
    <property type="entry name" value="PQQ"/>
    <property type="match status" value="6"/>
</dbReference>
<dbReference type="InterPro" id="IPR002372">
    <property type="entry name" value="PQQ_rpt_dom"/>
</dbReference>
<dbReference type="Pfam" id="PF01011">
    <property type="entry name" value="PQQ"/>
    <property type="match status" value="2"/>
</dbReference>
<evidence type="ECO:0000256" key="2">
    <source>
        <dbReference type="ARBA" id="ARBA00008156"/>
    </source>
</evidence>